<name>A0A7J8H257_ROUAE</name>
<proteinExistence type="predicted"/>
<dbReference type="AlphaFoldDB" id="A0A7J8H257"/>
<comment type="caution">
    <text evidence="2">The sequence shown here is derived from an EMBL/GenBank/DDBJ whole genome shotgun (WGS) entry which is preliminary data.</text>
</comment>
<evidence type="ECO:0000256" key="1">
    <source>
        <dbReference type="SAM" id="MobiDB-lite"/>
    </source>
</evidence>
<sequence length="120" mass="12883">MDRGAHGSRRGWGRPGAPREIPLSCRAPCPALALMLKPKPAHAVRHAPGHLPRHFWSKLRLPREFDGDRKEGVPRLDSHSPGPRGQGVKERTGGSQGLLGPDEQTALSQGPASGPWTGLV</sequence>
<evidence type="ECO:0000313" key="3">
    <source>
        <dbReference type="Proteomes" id="UP000593571"/>
    </source>
</evidence>
<organism evidence="2 3">
    <name type="scientific">Rousettus aegyptiacus</name>
    <name type="common">Egyptian fruit bat</name>
    <name type="synonym">Pteropus aegyptiacus</name>
    <dbReference type="NCBI Taxonomy" id="9407"/>
    <lineage>
        <taxon>Eukaryota</taxon>
        <taxon>Metazoa</taxon>
        <taxon>Chordata</taxon>
        <taxon>Craniata</taxon>
        <taxon>Vertebrata</taxon>
        <taxon>Euteleostomi</taxon>
        <taxon>Mammalia</taxon>
        <taxon>Eutheria</taxon>
        <taxon>Laurasiatheria</taxon>
        <taxon>Chiroptera</taxon>
        <taxon>Yinpterochiroptera</taxon>
        <taxon>Pteropodoidea</taxon>
        <taxon>Pteropodidae</taxon>
        <taxon>Rousettinae</taxon>
        <taxon>Rousettus</taxon>
    </lineage>
</organism>
<reference evidence="2 3" key="1">
    <citation type="journal article" date="2020" name="Nature">
        <title>Six reference-quality genomes reveal evolution of bat adaptations.</title>
        <authorList>
            <person name="Jebb D."/>
            <person name="Huang Z."/>
            <person name="Pippel M."/>
            <person name="Hughes G.M."/>
            <person name="Lavrichenko K."/>
            <person name="Devanna P."/>
            <person name="Winkler S."/>
            <person name="Jermiin L.S."/>
            <person name="Skirmuntt E.C."/>
            <person name="Katzourakis A."/>
            <person name="Burkitt-Gray L."/>
            <person name="Ray D.A."/>
            <person name="Sullivan K.A.M."/>
            <person name="Roscito J.G."/>
            <person name="Kirilenko B.M."/>
            <person name="Davalos L.M."/>
            <person name="Corthals A.P."/>
            <person name="Power M.L."/>
            <person name="Jones G."/>
            <person name="Ransome R.D."/>
            <person name="Dechmann D.K.N."/>
            <person name="Locatelli A.G."/>
            <person name="Puechmaille S.J."/>
            <person name="Fedrigo O."/>
            <person name="Jarvis E.D."/>
            <person name="Hiller M."/>
            <person name="Vernes S.C."/>
            <person name="Myers E.W."/>
            <person name="Teeling E.C."/>
        </authorList>
    </citation>
    <scope>NUCLEOTIDE SEQUENCE [LARGE SCALE GENOMIC DNA]</scope>
    <source>
        <strain evidence="2">MRouAeg1</strain>
        <tissue evidence="2">Muscle</tissue>
    </source>
</reference>
<feature type="region of interest" description="Disordered" evidence="1">
    <location>
        <begin position="1"/>
        <end position="24"/>
    </location>
</feature>
<feature type="compositionally biased region" description="Basic residues" evidence="1">
    <location>
        <begin position="1"/>
        <end position="12"/>
    </location>
</feature>
<dbReference type="EMBL" id="JACASE010000005">
    <property type="protein sequence ID" value="KAF6466141.1"/>
    <property type="molecule type" value="Genomic_DNA"/>
</dbReference>
<feature type="region of interest" description="Disordered" evidence="1">
    <location>
        <begin position="66"/>
        <end position="120"/>
    </location>
</feature>
<gene>
    <name evidence="2" type="ORF">HJG63_011429</name>
</gene>
<accession>A0A7J8H257</accession>
<keyword evidence="3" id="KW-1185">Reference proteome</keyword>
<protein>
    <submittedName>
        <fullName evidence="2">Uncharacterized protein</fullName>
    </submittedName>
</protein>
<dbReference type="Proteomes" id="UP000593571">
    <property type="component" value="Unassembled WGS sequence"/>
</dbReference>
<evidence type="ECO:0000313" key="2">
    <source>
        <dbReference type="EMBL" id="KAF6466141.1"/>
    </source>
</evidence>
<feature type="compositionally biased region" description="Basic and acidic residues" evidence="1">
    <location>
        <begin position="66"/>
        <end position="78"/>
    </location>
</feature>